<sequence length="134" mass="15418">MQKSRERILGGVAAASYAALKHAAEEKESKIKKCQLGPNPMDSISQEVQCQWFQSRRILILEWSDFTMVAVLKDSIVMDRKSQCKSISLYCSKRRKSNKGLRCYCDKYAFELHSTLSSLLINYILINEHMKGQH</sequence>
<accession>A0A1B0BJY5</accession>
<reference evidence="1" key="2">
    <citation type="submission" date="2020-05" db="UniProtKB">
        <authorList>
            <consortium name="EnsemblMetazoa"/>
        </authorList>
    </citation>
    <scope>IDENTIFICATION</scope>
    <source>
        <strain evidence="1">IAEA</strain>
    </source>
</reference>
<dbReference type="Proteomes" id="UP000092460">
    <property type="component" value="Unassembled WGS sequence"/>
</dbReference>
<evidence type="ECO:0000313" key="1">
    <source>
        <dbReference type="EnsemblMetazoa" id="GPPI032553-PA"/>
    </source>
</evidence>
<evidence type="ECO:0000313" key="2">
    <source>
        <dbReference type="Proteomes" id="UP000092460"/>
    </source>
</evidence>
<dbReference type="AlphaFoldDB" id="A0A1B0BJY5"/>
<organism evidence="1 2">
    <name type="scientific">Glossina palpalis gambiensis</name>
    <dbReference type="NCBI Taxonomy" id="67801"/>
    <lineage>
        <taxon>Eukaryota</taxon>
        <taxon>Metazoa</taxon>
        <taxon>Ecdysozoa</taxon>
        <taxon>Arthropoda</taxon>
        <taxon>Hexapoda</taxon>
        <taxon>Insecta</taxon>
        <taxon>Pterygota</taxon>
        <taxon>Neoptera</taxon>
        <taxon>Endopterygota</taxon>
        <taxon>Diptera</taxon>
        <taxon>Brachycera</taxon>
        <taxon>Muscomorpha</taxon>
        <taxon>Hippoboscoidea</taxon>
        <taxon>Glossinidae</taxon>
        <taxon>Glossina</taxon>
    </lineage>
</organism>
<dbReference type="EMBL" id="JXJN01015709">
    <property type="status" value="NOT_ANNOTATED_CDS"/>
    <property type="molecule type" value="Genomic_DNA"/>
</dbReference>
<keyword evidence="2" id="KW-1185">Reference proteome</keyword>
<dbReference type="VEuPathDB" id="VectorBase:GPPI032553"/>
<name>A0A1B0BJY5_9MUSC</name>
<protein>
    <submittedName>
        <fullName evidence="1">Uncharacterized protein</fullName>
    </submittedName>
</protein>
<dbReference type="EMBL" id="JXJN01015710">
    <property type="status" value="NOT_ANNOTATED_CDS"/>
    <property type="molecule type" value="Genomic_DNA"/>
</dbReference>
<proteinExistence type="predicted"/>
<dbReference type="EnsemblMetazoa" id="GPPI032553-RA">
    <property type="protein sequence ID" value="GPPI032553-PA"/>
    <property type="gene ID" value="GPPI032553"/>
</dbReference>
<reference evidence="2" key="1">
    <citation type="submission" date="2015-01" db="EMBL/GenBank/DDBJ databases">
        <authorList>
            <person name="Aksoy S."/>
            <person name="Warren W."/>
            <person name="Wilson R.K."/>
        </authorList>
    </citation>
    <scope>NUCLEOTIDE SEQUENCE [LARGE SCALE GENOMIC DNA]</scope>
    <source>
        <strain evidence="2">IAEA</strain>
    </source>
</reference>